<comment type="caution">
    <text evidence="9">The sequence shown here is derived from an EMBL/GenBank/DDBJ whole genome shotgun (WGS) entry which is preliminary data.</text>
</comment>
<evidence type="ECO:0000256" key="6">
    <source>
        <dbReference type="SAM" id="Phobius"/>
    </source>
</evidence>
<protein>
    <recommendedName>
        <fullName evidence="8">EGF-like domain-containing protein</fullName>
    </recommendedName>
</protein>
<dbReference type="PROSITE" id="PS50026">
    <property type="entry name" value="EGF_3"/>
    <property type="match status" value="3"/>
</dbReference>
<name>A0A815R3R2_ADIRI</name>
<evidence type="ECO:0000256" key="4">
    <source>
        <dbReference type="PROSITE-ProRule" id="PRU00076"/>
    </source>
</evidence>
<sequence length="737" mass="82117">MAIWFNFGCYFTLECAASCSVANSSRSLWLITFGAGIDMYSQQTPSHFNFNTTYRQQFECRPKSAQFALMNKVPDFNGWHVESEDHTPNDTNGYMMLVDLAEDDGSVIFNTTVHGLCIDSQYEFSAYFASIVKKGRNWAEPNICLLATQHISLNLSVQRSWTGNLPEYNELTWSKHGLLFTASTSSVVLLMIAKGNYGYGRDLVIDDIELRVCSSVSSGYCPSVRTTCLTPYIQTVFADEPKTAQNSITSTTNPNRTSTAADMSSASTATSGIVDSCSVANSTRSLWLITFGAGKDPYSQQTLSHFNFTTTYQQRFDDQYNQAQFALMNKVPNFNAWHVESEDHTPNDANGYMMQVDLATYDGSVIFNTTVHGLCIDSQYEFSAYFANILREILNASKPNIILRARAATYGNEIINQSWTGDLPQYATLTWSKHGLLFTASTSSAVLQMIANGNDSIGRDLVIDDIELRVCSSVSSGYCPSETTAVPKSPEVTSLVPSSWTISQFASTSVEKGSKTVFIPKKCPNASYIGKHCNISNDLCEMMKPCKNNINCKNTDATDKGYVCICPPSSAGVHCEEDLRPCASYICLNNGKCDEESVRCRCPNGWEGDHCESMINHCEMNKTTCSNNGVCRPLLGNYTCECFGTSYSGRHCEIVAVQIRVFKILSKSVAFVAILIIVSFILFIVIMDILKYCFGIDVTRDELERYRREKRARKRRRPVIQRFVYVDKPQQSSDTSV</sequence>
<gene>
    <name evidence="9" type="ORF">XAT740_LOCUS37960</name>
</gene>
<comment type="caution">
    <text evidence="4">Lacks conserved residue(s) required for the propagation of feature annotation.</text>
</comment>
<feature type="chain" id="PRO_5032293652" description="EGF-like domain-containing protein" evidence="7">
    <location>
        <begin position="17"/>
        <end position="737"/>
    </location>
</feature>
<keyword evidence="1 4" id="KW-0245">EGF-like domain</keyword>
<keyword evidence="2" id="KW-0677">Repeat</keyword>
<feature type="transmembrane region" description="Helical" evidence="6">
    <location>
        <begin position="669"/>
        <end position="690"/>
    </location>
</feature>
<keyword evidence="3 4" id="KW-1015">Disulfide bond</keyword>
<keyword evidence="6" id="KW-0472">Membrane</keyword>
<dbReference type="PROSITE" id="PS00022">
    <property type="entry name" value="EGF_1"/>
    <property type="match status" value="2"/>
</dbReference>
<dbReference type="PANTHER" id="PTHR24049">
    <property type="entry name" value="CRUMBS FAMILY MEMBER"/>
    <property type="match status" value="1"/>
</dbReference>
<dbReference type="AlphaFoldDB" id="A0A815R3R2"/>
<evidence type="ECO:0000256" key="1">
    <source>
        <dbReference type="ARBA" id="ARBA00022536"/>
    </source>
</evidence>
<evidence type="ECO:0000259" key="8">
    <source>
        <dbReference type="PROSITE" id="PS50026"/>
    </source>
</evidence>
<dbReference type="InterPro" id="IPR000742">
    <property type="entry name" value="EGF"/>
</dbReference>
<feature type="region of interest" description="Disordered" evidence="5">
    <location>
        <begin position="245"/>
        <end position="264"/>
    </location>
</feature>
<organism evidence="9 10">
    <name type="scientific">Adineta ricciae</name>
    <name type="common">Rotifer</name>
    <dbReference type="NCBI Taxonomy" id="249248"/>
    <lineage>
        <taxon>Eukaryota</taxon>
        <taxon>Metazoa</taxon>
        <taxon>Spiralia</taxon>
        <taxon>Gnathifera</taxon>
        <taxon>Rotifera</taxon>
        <taxon>Eurotatoria</taxon>
        <taxon>Bdelloidea</taxon>
        <taxon>Adinetida</taxon>
        <taxon>Adinetidae</taxon>
        <taxon>Adineta</taxon>
    </lineage>
</organism>
<keyword evidence="10" id="KW-1185">Reference proteome</keyword>
<evidence type="ECO:0000256" key="7">
    <source>
        <dbReference type="SAM" id="SignalP"/>
    </source>
</evidence>
<evidence type="ECO:0000256" key="2">
    <source>
        <dbReference type="ARBA" id="ARBA00022737"/>
    </source>
</evidence>
<feature type="signal peptide" evidence="7">
    <location>
        <begin position="1"/>
        <end position="16"/>
    </location>
</feature>
<dbReference type="CDD" id="cd00054">
    <property type="entry name" value="EGF_CA"/>
    <property type="match status" value="3"/>
</dbReference>
<keyword evidence="7" id="KW-0732">Signal</keyword>
<dbReference type="PROSITE" id="PS01186">
    <property type="entry name" value="EGF_2"/>
    <property type="match status" value="1"/>
</dbReference>
<feature type="disulfide bond" evidence="4">
    <location>
        <begin position="566"/>
        <end position="575"/>
    </location>
</feature>
<dbReference type="EMBL" id="CAJNOR010004046">
    <property type="protein sequence ID" value="CAF1470660.1"/>
    <property type="molecule type" value="Genomic_DNA"/>
</dbReference>
<proteinExistence type="predicted"/>
<evidence type="ECO:0000313" key="10">
    <source>
        <dbReference type="Proteomes" id="UP000663828"/>
    </source>
</evidence>
<dbReference type="InterPro" id="IPR051022">
    <property type="entry name" value="Notch_Cell-Fate_Det"/>
</dbReference>
<evidence type="ECO:0000313" key="9">
    <source>
        <dbReference type="EMBL" id="CAF1470660.1"/>
    </source>
</evidence>
<feature type="domain" description="EGF-like" evidence="8">
    <location>
        <begin position="536"/>
        <end position="576"/>
    </location>
</feature>
<evidence type="ECO:0000256" key="5">
    <source>
        <dbReference type="SAM" id="MobiDB-lite"/>
    </source>
</evidence>
<feature type="disulfide bond" evidence="4">
    <location>
        <begin position="602"/>
        <end position="611"/>
    </location>
</feature>
<dbReference type="Proteomes" id="UP000663828">
    <property type="component" value="Unassembled WGS sequence"/>
</dbReference>
<feature type="compositionally biased region" description="Polar residues" evidence="5">
    <location>
        <begin position="245"/>
        <end position="256"/>
    </location>
</feature>
<dbReference type="SMART" id="SM00181">
    <property type="entry name" value="EGF"/>
    <property type="match status" value="3"/>
</dbReference>
<reference evidence="9" key="1">
    <citation type="submission" date="2021-02" db="EMBL/GenBank/DDBJ databases">
        <authorList>
            <person name="Nowell W R."/>
        </authorList>
    </citation>
    <scope>NUCLEOTIDE SEQUENCE</scope>
</reference>
<feature type="domain" description="EGF-like" evidence="8">
    <location>
        <begin position="614"/>
        <end position="653"/>
    </location>
</feature>
<feature type="domain" description="EGF-like" evidence="8">
    <location>
        <begin position="578"/>
        <end position="612"/>
    </location>
</feature>
<dbReference type="SUPFAM" id="SSF57196">
    <property type="entry name" value="EGF/Laminin"/>
    <property type="match status" value="3"/>
</dbReference>
<accession>A0A815R3R2</accession>
<evidence type="ECO:0000256" key="3">
    <source>
        <dbReference type="ARBA" id="ARBA00023157"/>
    </source>
</evidence>
<dbReference type="Gene3D" id="2.10.25.10">
    <property type="entry name" value="Laminin"/>
    <property type="match status" value="3"/>
</dbReference>
<keyword evidence="6" id="KW-0812">Transmembrane</keyword>
<keyword evidence="6" id="KW-1133">Transmembrane helix</keyword>